<keyword evidence="3 7" id="KW-0479">Metal-binding</keyword>
<evidence type="ECO:0000256" key="3">
    <source>
        <dbReference type="ARBA" id="ARBA00022723"/>
    </source>
</evidence>
<dbReference type="GeneID" id="54578447"/>
<dbReference type="PANTHER" id="PTHR24305">
    <property type="entry name" value="CYTOCHROME P450"/>
    <property type="match status" value="1"/>
</dbReference>
<evidence type="ECO:0000256" key="2">
    <source>
        <dbReference type="ARBA" id="ARBA00010617"/>
    </source>
</evidence>
<evidence type="ECO:0000256" key="5">
    <source>
        <dbReference type="ARBA" id="ARBA00023004"/>
    </source>
</evidence>
<organism evidence="10 11">
    <name type="scientific">Trematosphaeria pertusa</name>
    <dbReference type="NCBI Taxonomy" id="390896"/>
    <lineage>
        <taxon>Eukaryota</taxon>
        <taxon>Fungi</taxon>
        <taxon>Dikarya</taxon>
        <taxon>Ascomycota</taxon>
        <taxon>Pezizomycotina</taxon>
        <taxon>Dothideomycetes</taxon>
        <taxon>Pleosporomycetidae</taxon>
        <taxon>Pleosporales</taxon>
        <taxon>Massarineae</taxon>
        <taxon>Trematosphaeriaceae</taxon>
        <taxon>Trematosphaeria</taxon>
    </lineage>
</organism>
<dbReference type="Proteomes" id="UP000800094">
    <property type="component" value="Unassembled WGS sequence"/>
</dbReference>
<dbReference type="PRINTS" id="PR00463">
    <property type="entry name" value="EP450I"/>
</dbReference>
<keyword evidence="9" id="KW-0812">Transmembrane</keyword>
<evidence type="ECO:0000256" key="7">
    <source>
        <dbReference type="PIRSR" id="PIRSR602401-1"/>
    </source>
</evidence>
<dbReference type="Gene3D" id="1.10.630.10">
    <property type="entry name" value="Cytochrome P450"/>
    <property type="match status" value="1"/>
</dbReference>
<dbReference type="CDD" id="cd11062">
    <property type="entry name" value="CYP58-like"/>
    <property type="match status" value="1"/>
</dbReference>
<feature type="transmembrane region" description="Helical" evidence="9">
    <location>
        <begin position="15"/>
        <end position="35"/>
    </location>
</feature>
<name>A0A6A6I2S0_9PLEO</name>
<comment type="cofactor">
    <cofactor evidence="1 7">
        <name>heme</name>
        <dbReference type="ChEBI" id="CHEBI:30413"/>
    </cofactor>
</comment>
<keyword evidence="9" id="KW-0472">Membrane</keyword>
<dbReference type="InterPro" id="IPR050121">
    <property type="entry name" value="Cytochrome_P450_monoxygenase"/>
</dbReference>
<dbReference type="InterPro" id="IPR001128">
    <property type="entry name" value="Cyt_P450"/>
</dbReference>
<feature type="binding site" description="axial binding residue" evidence="7">
    <location>
        <position position="462"/>
    </location>
    <ligand>
        <name>heme</name>
        <dbReference type="ChEBI" id="CHEBI:30413"/>
    </ligand>
    <ligandPart>
        <name>Fe</name>
        <dbReference type="ChEBI" id="CHEBI:18248"/>
    </ligandPart>
</feature>
<dbReference type="GO" id="GO:0020037">
    <property type="term" value="F:heme binding"/>
    <property type="evidence" value="ECO:0007669"/>
    <property type="project" value="InterPro"/>
</dbReference>
<dbReference type="GO" id="GO:0016705">
    <property type="term" value="F:oxidoreductase activity, acting on paired donors, with incorporation or reduction of molecular oxygen"/>
    <property type="evidence" value="ECO:0007669"/>
    <property type="project" value="InterPro"/>
</dbReference>
<evidence type="ECO:0000256" key="8">
    <source>
        <dbReference type="RuleBase" id="RU000461"/>
    </source>
</evidence>
<reference evidence="10" key="1">
    <citation type="journal article" date="2020" name="Stud. Mycol.">
        <title>101 Dothideomycetes genomes: a test case for predicting lifestyles and emergence of pathogens.</title>
        <authorList>
            <person name="Haridas S."/>
            <person name="Albert R."/>
            <person name="Binder M."/>
            <person name="Bloem J."/>
            <person name="Labutti K."/>
            <person name="Salamov A."/>
            <person name="Andreopoulos B."/>
            <person name="Baker S."/>
            <person name="Barry K."/>
            <person name="Bills G."/>
            <person name="Bluhm B."/>
            <person name="Cannon C."/>
            <person name="Castanera R."/>
            <person name="Culley D."/>
            <person name="Daum C."/>
            <person name="Ezra D."/>
            <person name="Gonzalez J."/>
            <person name="Henrissat B."/>
            <person name="Kuo A."/>
            <person name="Liang C."/>
            <person name="Lipzen A."/>
            <person name="Lutzoni F."/>
            <person name="Magnuson J."/>
            <person name="Mondo S."/>
            <person name="Nolan M."/>
            <person name="Ohm R."/>
            <person name="Pangilinan J."/>
            <person name="Park H.-J."/>
            <person name="Ramirez L."/>
            <person name="Alfaro M."/>
            <person name="Sun H."/>
            <person name="Tritt A."/>
            <person name="Yoshinaga Y."/>
            <person name="Zwiers L.-H."/>
            <person name="Turgeon B."/>
            <person name="Goodwin S."/>
            <person name="Spatafora J."/>
            <person name="Crous P."/>
            <person name="Grigoriev I."/>
        </authorList>
    </citation>
    <scope>NUCLEOTIDE SEQUENCE</scope>
    <source>
        <strain evidence="10">CBS 122368</strain>
    </source>
</reference>
<keyword evidence="9" id="KW-1133">Transmembrane helix</keyword>
<keyword evidence="11" id="KW-1185">Reference proteome</keyword>
<protein>
    <submittedName>
        <fullName evidence="10">Putative cytochrome P450</fullName>
    </submittedName>
</protein>
<dbReference type="RefSeq" id="XP_033679590.1">
    <property type="nucleotide sequence ID" value="XM_033825117.1"/>
</dbReference>
<dbReference type="AlphaFoldDB" id="A0A6A6I2S0"/>
<accession>A0A6A6I2S0</accession>
<evidence type="ECO:0000313" key="11">
    <source>
        <dbReference type="Proteomes" id="UP000800094"/>
    </source>
</evidence>
<dbReference type="InterPro" id="IPR017972">
    <property type="entry name" value="Cyt_P450_CS"/>
</dbReference>
<dbReference type="PRINTS" id="PR00385">
    <property type="entry name" value="P450"/>
</dbReference>
<proteinExistence type="inferred from homology"/>
<evidence type="ECO:0000256" key="1">
    <source>
        <dbReference type="ARBA" id="ARBA00001971"/>
    </source>
</evidence>
<dbReference type="GO" id="GO:0004497">
    <property type="term" value="F:monooxygenase activity"/>
    <property type="evidence" value="ECO:0007669"/>
    <property type="project" value="UniProtKB-KW"/>
</dbReference>
<evidence type="ECO:0000313" key="10">
    <source>
        <dbReference type="EMBL" id="KAF2244586.1"/>
    </source>
</evidence>
<comment type="similarity">
    <text evidence="2 8">Belongs to the cytochrome P450 family.</text>
</comment>
<dbReference type="EMBL" id="ML987202">
    <property type="protein sequence ID" value="KAF2244586.1"/>
    <property type="molecule type" value="Genomic_DNA"/>
</dbReference>
<evidence type="ECO:0000256" key="9">
    <source>
        <dbReference type="SAM" id="Phobius"/>
    </source>
</evidence>
<sequence length="520" mass="59467">MAISSIVGVLTSESFHLLPAAIVTLIAYTVVIYIYRIWFSPLSSIPGPKLAAATRWYEFYYDAIKMGRYYEEIERMHKVYGPVVRINPYEVHIDDPAFFNEQYNVTNRLYKDPWFYSWLNRDGSIFATIDPDQHKLRSTVIKKAFSVQSISRIESVLKGHFRDFFDRIEECGKKKELVPLSAAFRSIAVDIVTDLALPESMNLVQSPDFGTQHSNFMRDITELALWNRHFYYVLSIMQSMPRWVAGLQGKTALDIVDALEDQKRQARRVIENQGKPISSKDYPVIMNEVYKSEDLPPHEKTHKRLFEEMAILIGAGSETTGHSLITTAYHILDNPDVLKRLKKEIRDYISDEELRDVLSYKQLENLPYLNACIMEGLRLATGVSGRLPRINKSQPTTYHSPTTSTTYLIPAGYAVSMTIRDLHYNAKNFPDPWTFKPERFLGAEKTMSEKHFAAFGRGARSCVGRNLAMAEIFMGIGNLFAKFDVRLAEGVERIDVEAKHDCFAPFVARGRKGLVIEVLS</sequence>
<dbReference type="SUPFAM" id="SSF48264">
    <property type="entry name" value="Cytochrome P450"/>
    <property type="match status" value="1"/>
</dbReference>
<keyword evidence="4 8" id="KW-0560">Oxidoreductase</keyword>
<dbReference type="PROSITE" id="PS00086">
    <property type="entry name" value="CYTOCHROME_P450"/>
    <property type="match status" value="1"/>
</dbReference>
<dbReference type="InterPro" id="IPR002401">
    <property type="entry name" value="Cyt_P450_E_grp-I"/>
</dbReference>
<dbReference type="InterPro" id="IPR036396">
    <property type="entry name" value="Cyt_P450_sf"/>
</dbReference>
<evidence type="ECO:0000256" key="6">
    <source>
        <dbReference type="ARBA" id="ARBA00023033"/>
    </source>
</evidence>
<evidence type="ECO:0000256" key="4">
    <source>
        <dbReference type="ARBA" id="ARBA00023002"/>
    </source>
</evidence>
<gene>
    <name evidence="10" type="ORF">BU26DRAFT_463172</name>
</gene>
<keyword evidence="7 8" id="KW-0349">Heme</keyword>
<dbReference type="OrthoDB" id="3945418at2759"/>
<dbReference type="PANTHER" id="PTHR24305:SF157">
    <property type="entry name" value="N-ACETYLTRYPTOPHAN 6-HYDROXYLASE IVOC-RELATED"/>
    <property type="match status" value="1"/>
</dbReference>
<keyword evidence="6 8" id="KW-0503">Monooxygenase</keyword>
<keyword evidence="5 7" id="KW-0408">Iron</keyword>
<dbReference type="GO" id="GO:0005506">
    <property type="term" value="F:iron ion binding"/>
    <property type="evidence" value="ECO:0007669"/>
    <property type="project" value="InterPro"/>
</dbReference>
<dbReference type="Pfam" id="PF00067">
    <property type="entry name" value="p450"/>
    <property type="match status" value="1"/>
</dbReference>